<dbReference type="Proteomes" id="UP000233766">
    <property type="component" value="Unassembled WGS sequence"/>
</dbReference>
<evidence type="ECO:0000313" key="1">
    <source>
        <dbReference type="EMBL" id="PKV77874.1"/>
    </source>
</evidence>
<dbReference type="Gene3D" id="1.10.287.1060">
    <property type="entry name" value="ESAT-6-like"/>
    <property type="match status" value="1"/>
</dbReference>
<evidence type="ECO:0000313" key="2">
    <source>
        <dbReference type="Proteomes" id="UP000233766"/>
    </source>
</evidence>
<sequence length="106" mass="10959">MSSLKADPQALRGTQPSFTSVADTITTGVQKLAAVIAAEGECWGNDEIGQSFAKNYAPGVEPGQKAVTGLSTVMTQLGENMVEVAEALQTQDTTRAGEIDKATGSL</sequence>
<protein>
    <recommendedName>
        <fullName evidence="3">WXG100 family type VII secretion target</fullName>
    </recommendedName>
</protein>
<name>A0A2N3V8D8_9NOCA</name>
<evidence type="ECO:0008006" key="3">
    <source>
        <dbReference type="Google" id="ProtNLM"/>
    </source>
</evidence>
<proteinExistence type="predicted"/>
<dbReference type="AlphaFoldDB" id="A0A2N3V8D8"/>
<dbReference type="InterPro" id="IPR036689">
    <property type="entry name" value="ESAT-6-like_sf"/>
</dbReference>
<reference evidence="1 2" key="1">
    <citation type="submission" date="2017-12" db="EMBL/GenBank/DDBJ databases">
        <title>Sequencing the genomes of 1000 Actinobacteria strains.</title>
        <authorList>
            <person name="Klenk H.-P."/>
        </authorList>
    </citation>
    <scope>NUCLEOTIDE SEQUENCE [LARGE SCALE GENOMIC DNA]</scope>
    <source>
        <strain evidence="1 2">DSM 44489</strain>
    </source>
</reference>
<keyword evidence="2" id="KW-1185">Reference proteome</keyword>
<dbReference type="OrthoDB" id="4247883at2"/>
<dbReference type="RefSeq" id="WP_101464436.1">
    <property type="nucleotide sequence ID" value="NZ_PJMW01000002.1"/>
</dbReference>
<dbReference type="EMBL" id="PJMW01000002">
    <property type="protein sequence ID" value="PKV77874.1"/>
    <property type="molecule type" value="Genomic_DNA"/>
</dbReference>
<dbReference type="SUPFAM" id="SSF140453">
    <property type="entry name" value="EsxAB dimer-like"/>
    <property type="match status" value="1"/>
</dbReference>
<accession>A0A2N3V8D8</accession>
<organism evidence="1 2">
    <name type="scientific">Nocardia fluminea</name>
    <dbReference type="NCBI Taxonomy" id="134984"/>
    <lineage>
        <taxon>Bacteria</taxon>
        <taxon>Bacillati</taxon>
        <taxon>Actinomycetota</taxon>
        <taxon>Actinomycetes</taxon>
        <taxon>Mycobacteriales</taxon>
        <taxon>Nocardiaceae</taxon>
        <taxon>Nocardia</taxon>
    </lineage>
</organism>
<gene>
    <name evidence="1" type="ORF">ATK86_2227</name>
</gene>
<comment type="caution">
    <text evidence="1">The sequence shown here is derived from an EMBL/GenBank/DDBJ whole genome shotgun (WGS) entry which is preliminary data.</text>
</comment>